<keyword evidence="1" id="KW-0812">Transmembrane</keyword>
<keyword evidence="1" id="KW-1133">Transmembrane helix</keyword>
<evidence type="ECO:0000313" key="2">
    <source>
        <dbReference type="EMBL" id="PKM88305.1"/>
    </source>
</evidence>
<dbReference type="Gene3D" id="1.20.120.20">
    <property type="entry name" value="Apolipoprotein"/>
    <property type="match status" value="2"/>
</dbReference>
<dbReference type="InterPro" id="IPR010090">
    <property type="entry name" value="Phage_tape_meas"/>
</dbReference>
<keyword evidence="1" id="KW-0472">Membrane</keyword>
<dbReference type="EMBL" id="PHAH01000020">
    <property type="protein sequence ID" value="PKM88305.1"/>
    <property type="molecule type" value="Genomic_DNA"/>
</dbReference>
<sequence>MNQSVLQILVQLKDEASSVLQGMVGSLDKYKASFQEVGIIGTAMLGSVSAVAYKGIKDYSEAEAASRQLENAVLNITKGTREQLAATSELAAALEKKGVRVGDAIALGAAQLSTFGLTNQSVRDLMGSMADLAVNQYGVAASGDQLVDSANIIAKALNGQFGILEKSGIRFTEAQKAIIEFGTEEEKVAAVNDVMAKNLRYTNDVAKQTAEGGLASLKVQMGNLSESIGASLAPALGDLLKSMQPMIESFSKWVSDNPKLTLTILGVVGGLGGLLMVVGAIGLALPAITGGFAALATVSGALGTALLSITWPVALIVAGIALLVAGVILVIQHWDAIKEKTIEVWGAVSEFLKTTWDSITQSVTNVWNGIKDFFSNVWEAIKTVFTFAAQLAVGAVIGIFSIFGIDIVAVFTKIKLYFDIVWTAIKLVFNTALEGIKNTWNSVWGAIGNFIGPIWDSIKNTISDSWNFILTKFGEFAEPLNKAWTSLWSGVGNTLTIVWEGVKTTIKNSINWILEKVNSVIRALNSVAAKGAGAFGAKSISIPEIPLLAAGGIVNSPTLAMIGEAGPEAVIPLSRMNSFGNGGPVINITISGNNISNAMDLKNICDKVEEAIMNKVRRNAMVSL</sequence>
<dbReference type="NCBIfam" id="TIGR01760">
    <property type="entry name" value="tape_meas_TP901"/>
    <property type="match status" value="1"/>
</dbReference>
<organism evidence="2 3">
    <name type="scientific">Candidatus Falkowbacteria bacterium HGW-Falkowbacteria-2</name>
    <dbReference type="NCBI Taxonomy" id="2013769"/>
    <lineage>
        <taxon>Bacteria</taxon>
        <taxon>Candidatus Falkowiibacteriota</taxon>
    </lineage>
</organism>
<feature type="transmembrane region" description="Helical" evidence="1">
    <location>
        <begin position="387"/>
        <end position="411"/>
    </location>
</feature>
<comment type="caution">
    <text evidence="2">The sequence shown here is derived from an EMBL/GenBank/DDBJ whole genome shotgun (WGS) entry which is preliminary data.</text>
</comment>
<evidence type="ECO:0000313" key="3">
    <source>
        <dbReference type="Proteomes" id="UP000233325"/>
    </source>
</evidence>
<name>A0A2N2E0P1_9BACT</name>
<accession>A0A2N2E0P1</accession>
<reference evidence="2 3" key="1">
    <citation type="journal article" date="2017" name="ISME J.">
        <title>Potential for microbial H2 and metal transformations associated with novel bacteria and archaea in deep terrestrial subsurface sediments.</title>
        <authorList>
            <person name="Hernsdorf A.W."/>
            <person name="Amano Y."/>
            <person name="Miyakawa K."/>
            <person name="Ise K."/>
            <person name="Suzuki Y."/>
            <person name="Anantharaman K."/>
            <person name="Probst A."/>
            <person name="Burstein D."/>
            <person name="Thomas B.C."/>
            <person name="Banfield J.F."/>
        </authorList>
    </citation>
    <scope>NUCLEOTIDE SEQUENCE [LARGE SCALE GENOMIC DNA]</scope>
    <source>
        <strain evidence="2">HGW-Falkowbacteria-2</strain>
    </source>
</reference>
<evidence type="ECO:0000256" key="1">
    <source>
        <dbReference type="SAM" id="Phobius"/>
    </source>
</evidence>
<dbReference type="AlphaFoldDB" id="A0A2N2E0P1"/>
<protein>
    <submittedName>
        <fullName evidence="2">Phage tail tape measure protein</fullName>
    </submittedName>
</protein>
<proteinExistence type="predicted"/>
<feature type="transmembrane region" description="Helical" evidence="1">
    <location>
        <begin position="260"/>
        <end position="281"/>
    </location>
</feature>
<feature type="transmembrane region" description="Helical" evidence="1">
    <location>
        <begin position="314"/>
        <end position="334"/>
    </location>
</feature>
<gene>
    <name evidence="2" type="ORF">CVU83_01910</name>
</gene>
<dbReference type="Proteomes" id="UP000233325">
    <property type="component" value="Unassembled WGS sequence"/>
</dbReference>